<comment type="caution">
    <text evidence="1">The sequence shown here is derived from an EMBL/GenBank/DDBJ whole genome shotgun (WGS) entry which is preliminary data.</text>
</comment>
<gene>
    <name evidence="1" type="ORF">ATO7_00780</name>
</gene>
<dbReference type="Pfam" id="PF13379">
    <property type="entry name" value="NMT1_2"/>
    <property type="match status" value="1"/>
</dbReference>
<dbReference type="PANTHER" id="PTHR30024">
    <property type="entry name" value="ALIPHATIC SULFONATES-BINDING PROTEIN-RELATED"/>
    <property type="match status" value="1"/>
</dbReference>
<reference evidence="1 2" key="1">
    <citation type="submission" date="2013-04" db="EMBL/GenBank/DDBJ databases">
        <title>Oceanococcus atlanticus 22II-S10r2 Genome Sequencing.</title>
        <authorList>
            <person name="Lai Q."/>
            <person name="Li G."/>
            <person name="Shao Z."/>
        </authorList>
    </citation>
    <scope>NUCLEOTIDE SEQUENCE [LARGE SCALE GENOMIC DNA]</scope>
    <source>
        <strain evidence="1 2">22II-S10r2</strain>
    </source>
</reference>
<dbReference type="AlphaFoldDB" id="A0A1Y1SFD3"/>
<name>A0A1Y1SFD3_9GAMM</name>
<protein>
    <submittedName>
        <fullName evidence="1">Nitrate transporter</fullName>
    </submittedName>
</protein>
<dbReference type="STRING" id="1317117.ATO7_00780"/>
<dbReference type="RefSeq" id="WP_083559015.1">
    <property type="nucleotide sequence ID" value="NZ_AQQV01000001.1"/>
</dbReference>
<organism evidence="1 2">
    <name type="scientific">Oceanococcus atlanticus</name>
    <dbReference type="NCBI Taxonomy" id="1317117"/>
    <lineage>
        <taxon>Bacteria</taxon>
        <taxon>Pseudomonadati</taxon>
        <taxon>Pseudomonadota</taxon>
        <taxon>Gammaproteobacteria</taxon>
        <taxon>Chromatiales</taxon>
        <taxon>Oceanococcaceae</taxon>
        <taxon>Oceanococcus</taxon>
    </lineage>
</organism>
<dbReference type="Gene3D" id="3.40.190.10">
    <property type="entry name" value="Periplasmic binding protein-like II"/>
    <property type="match status" value="2"/>
</dbReference>
<proteinExistence type="predicted"/>
<dbReference type="OrthoDB" id="9815454at2"/>
<keyword evidence="2" id="KW-1185">Reference proteome</keyword>
<evidence type="ECO:0000313" key="1">
    <source>
        <dbReference type="EMBL" id="ORE88365.1"/>
    </source>
</evidence>
<evidence type="ECO:0000313" key="2">
    <source>
        <dbReference type="Proteomes" id="UP000192342"/>
    </source>
</evidence>
<dbReference type="SUPFAM" id="SSF53850">
    <property type="entry name" value="Periplasmic binding protein-like II"/>
    <property type="match status" value="1"/>
</dbReference>
<dbReference type="Proteomes" id="UP000192342">
    <property type="component" value="Unassembled WGS sequence"/>
</dbReference>
<sequence length="428" mass="47600">MKINLGGLLGRRKPTHPPLRLGFLPTTDAAVLLVAQARGFFREQGLEVSLARQTSWQRSRDKLAGGELQAAHLPGTVPLCASLGIGGPVQALRTAFVLSLGGSSFGLHARWLQALQDAGLGQQRVTPAQSLQALAVLVAQRRQAGMPRLRFAVSDRYSNGSYDLRYCLASVGIDPQEHVELVAITPGRVLRSLRDGNYDGAWLDEPWGSLAAAQGLVSLMFSKQAFWNHSLGKVLAVQDDFLHEHPRTHRALLRALMQAADWLENHRQDALPLLSARDALNVPVQALEVLTKGIDTLAGAQPRDLVFQFGAANFPWYSQAVWYLGQIIRWGDFSEVLDFKRAAQDVYLPKLYREAARELNVAYPNIGYKNEGEHDQDWELDEASHKLLMGADLFFDGRSYRPRQTMKYLNGLDISHIRAPLDAMWAIR</sequence>
<dbReference type="EMBL" id="AQQV01000001">
    <property type="protein sequence ID" value="ORE88365.1"/>
    <property type="molecule type" value="Genomic_DNA"/>
</dbReference>
<dbReference type="PANTHER" id="PTHR30024:SF43">
    <property type="entry name" value="BLL4572 PROTEIN"/>
    <property type="match status" value="1"/>
</dbReference>
<accession>A0A1Y1SFD3</accession>